<feature type="region of interest" description="Disordered" evidence="3">
    <location>
        <begin position="1"/>
        <end position="42"/>
    </location>
</feature>
<name>A0A164VG33_9AGAM</name>
<gene>
    <name evidence="4" type="ORF">SISNIDRAFT_495182</name>
</gene>
<sequence>MSFFNPSNEETSQQHAAGTSTSSTQSPTEETPNTSGRPVVLGERQKCDLERVNGSCKTCSRLQIDCLGWGEKRPDWMRDTTQVAIRKAQLRSQMHRSRQPPAAQATTPPPVLSSGAAPNLPGGGFYDLTPGEGEIGSTSMAASSSTVGENSYEGLILFYFQNVVSYEFRFASEHVLQTLQHAVIRNSHGPVPNAMCASASLLQYIITSGTNSVPPNSLSFTIFQKAVTQLKHSKDTQGWYFNTDAMAAIELVKFAQMRGSIDDWRLPLDVCCHWLHNSPLNKQANPMSVLPHMSDVARFSTEATIWMETFACITTGRRPLFLTLCRNMWGNAEPTPGGPAVELSMSGLMGCSNQVMLAFAEIAGLAAWKEEKRRADSLSVRRLVEAGRVIETALRATRTHASLSDDVAKNANIAAQLSNTQSTLAQTSRGGPLDANQSLVPFIEGVFFNTALLYLQTILNDNSPGVPYVQSAVRSLVQILNWIPTPADASLLLPICLAGCMTDDATERNFFSRRLQNQNQHIGNVAHVRLVMESVWQRRDTLRVNVDWRDVMQELGFKLLLA</sequence>
<feature type="compositionally biased region" description="Low complexity" evidence="3">
    <location>
        <begin position="11"/>
        <end position="35"/>
    </location>
</feature>
<dbReference type="Pfam" id="PF11951">
    <property type="entry name" value="Fungal_trans_2"/>
    <property type="match status" value="1"/>
</dbReference>
<protein>
    <recommendedName>
        <fullName evidence="6">Zn(2)-C6 fungal-type domain-containing protein</fullName>
    </recommendedName>
</protein>
<dbReference type="AlphaFoldDB" id="A0A164VG33"/>
<evidence type="ECO:0000313" key="5">
    <source>
        <dbReference type="Proteomes" id="UP000076722"/>
    </source>
</evidence>
<keyword evidence="2" id="KW-0539">Nucleus</keyword>
<evidence type="ECO:0000313" key="4">
    <source>
        <dbReference type="EMBL" id="KZS94126.1"/>
    </source>
</evidence>
<feature type="region of interest" description="Disordered" evidence="3">
    <location>
        <begin position="89"/>
        <end position="131"/>
    </location>
</feature>
<evidence type="ECO:0008006" key="6">
    <source>
        <dbReference type="Google" id="ProtNLM"/>
    </source>
</evidence>
<organism evidence="4 5">
    <name type="scientific">Sistotremastrum niveocremeum HHB9708</name>
    <dbReference type="NCBI Taxonomy" id="1314777"/>
    <lineage>
        <taxon>Eukaryota</taxon>
        <taxon>Fungi</taxon>
        <taxon>Dikarya</taxon>
        <taxon>Basidiomycota</taxon>
        <taxon>Agaricomycotina</taxon>
        <taxon>Agaricomycetes</taxon>
        <taxon>Sistotremastrales</taxon>
        <taxon>Sistotremastraceae</taxon>
        <taxon>Sertulicium</taxon>
        <taxon>Sertulicium niveocremeum</taxon>
    </lineage>
</organism>
<evidence type="ECO:0000256" key="3">
    <source>
        <dbReference type="SAM" id="MobiDB-lite"/>
    </source>
</evidence>
<feature type="compositionally biased region" description="Polar residues" evidence="3">
    <location>
        <begin position="1"/>
        <end position="10"/>
    </location>
</feature>
<dbReference type="GO" id="GO:0005634">
    <property type="term" value="C:nucleus"/>
    <property type="evidence" value="ECO:0007669"/>
    <property type="project" value="UniProtKB-SubCell"/>
</dbReference>
<reference evidence="4 5" key="1">
    <citation type="journal article" date="2016" name="Mol. Biol. Evol.">
        <title>Comparative Genomics of Early-Diverging Mushroom-Forming Fungi Provides Insights into the Origins of Lignocellulose Decay Capabilities.</title>
        <authorList>
            <person name="Nagy L.G."/>
            <person name="Riley R."/>
            <person name="Tritt A."/>
            <person name="Adam C."/>
            <person name="Daum C."/>
            <person name="Floudas D."/>
            <person name="Sun H."/>
            <person name="Yadav J.S."/>
            <person name="Pangilinan J."/>
            <person name="Larsson K.H."/>
            <person name="Matsuura K."/>
            <person name="Barry K."/>
            <person name="Labutti K."/>
            <person name="Kuo R."/>
            <person name="Ohm R.A."/>
            <person name="Bhattacharya S.S."/>
            <person name="Shirouzu T."/>
            <person name="Yoshinaga Y."/>
            <person name="Martin F.M."/>
            <person name="Grigoriev I.V."/>
            <person name="Hibbett D.S."/>
        </authorList>
    </citation>
    <scope>NUCLEOTIDE SEQUENCE [LARGE SCALE GENOMIC DNA]</scope>
    <source>
        <strain evidence="4 5">HHB9708</strain>
    </source>
</reference>
<dbReference type="PANTHER" id="PTHR37534">
    <property type="entry name" value="TRANSCRIPTIONAL ACTIVATOR PROTEIN UGA3"/>
    <property type="match status" value="1"/>
</dbReference>
<comment type="subcellular location">
    <subcellularLocation>
        <location evidence="1">Nucleus</location>
    </subcellularLocation>
</comment>
<dbReference type="InterPro" id="IPR021858">
    <property type="entry name" value="Fun_TF"/>
</dbReference>
<evidence type="ECO:0000256" key="2">
    <source>
        <dbReference type="ARBA" id="ARBA00023242"/>
    </source>
</evidence>
<dbReference type="Proteomes" id="UP000076722">
    <property type="component" value="Unassembled WGS sequence"/>
</dbReference>
<keyword evidence="5" id="KW-1185">Reference proteome</keyword>
<dbReference type="OrthoDB" id="5419315at2759"/>
<dbReference type="PANTHER" id="PTHR37534:SF20">
    <property type="entry name" value="PRO1A C6 ZINK-FINGER PROTEIN"/>
    <property type="match status" value="1"/>
</dbReference>
<dbReference type="EMBL" id="KV419405">
    <property type="protein sequence ID" value="KZS94126.1"/>
    <property type="molecule type" value="Genomic_DNA"/>
</dbReference>
<evidence type="ECO:0000256" key="1">
    <source>
        <dbReference type="ARBA" id="ARBA00004123"/>
    </source>
</evidence>
<proteinExistence type="predicted"/>
<dbReference type="STRING" id="1314777.A0A164VG33"/>
<accession>A0A164VG33</accession>